<dbReference type="PANTHER" id="PTHR43537">
    <property type="entry name" value="TRANSCRIPTIONAL REGULATOR, GNTR FAMILY"/>
    <property type="match status" value="1"/>
</dbReference>
<feature type="domain" description="HTH gntR-type" evidence="4">
    <location>
        <begin position="18"/>
        <end position="85"/>
    </location>
</feature>
<dbReference type="PRINTS" id="PR00035">
    <property type="entry name" value="HTHGNTR"/>
</dbReference>
<reference evidence="5 6" key="1">
    <citation type="submission" date="2017-07" db="EMBL/GenBank/DDBJ databases">
        <title>Complete genome sequence of Oryzomicrobium terrae TPP412.</title>
        <authorList>
            <person name="Chiu L.-W."/>
            <person name="Lo K.-J."/>
            <person name="Tsai Y.-M."/>
            <person name="Lin S.-S."/>
            <person name="Kuo C.-H."/>
            <person name="Liu C.-T."/>
        </authorList>
    </citation>
    <scope>NUCLEOTIDE SEQUENCE [LARGE SCALE GENOMIC DNA]</scope>
    <source>
        <strain evidence="5 6">TPP412</strain>
    </source>
</reference>
<evidence type="ECO:0000256" key="1">
    <source>
        <dbReference type="ARBA" id="ARBA00023015"/>
    </source>
</evidence>
<dbReference type="KEGG" id="otr:OTERR_09780"/>
<accession>A0A5C1E756</accession>
<dbReference type="SUPFAM" id="SSF48008">
    <property type="entry name" value="GntR ligand-binding domain-like"/>
    <property type="match status" value="1"/>
</dbReference>
<dbReference type="SUPFAM" id="SSF46785">
    <property type="entry name" value="Winged helix' DNA-binding domain"/>
    <property type="match status" value="1"/>
</dbReference>
<evidence type="ECO:0000256" key="2">
    <source>
        <dbReference type="ARBA" id="ARBA00023125"/>
    </source>
</evidence>
<sequence>MEETTSRPAATGPRPRPENLAERVYARIKDDIADFRLLPGDRFTESEVAARTGASRTPVRQALYRLEREGLLAVHFRSGWQVRPLDFDHFDALYDVRIILEQAALRRLCDQAGPADPAALDSLKAAWLVPPEERLDDHQAVADLDEAFHSGLVAAVGNPELARIHREVTDKIRIIRRLDFTQEPRIAATYDEHGAILRAVLQRRAADAEYLIKAHIDLSKQEVRKITLHMLHMARRRD</sequence>
<dbReference type="InterPro" id="IPR008920">
    <property type="entry name" value="TF_FadR/GntR_C"/>
</dbReference>
<dbReference type="Gene3D" id="1.20.120.530">
    <property type="entry name" value="GntR ligand-binding domain-like"/>
    <property type="match status" value="1"/>
</dbReference>
<dbReference type="SMART" id="SM00345">
    <property type="entry name" value="HTH_GNTR"/>
    <property type="match status" value="1"/>
</dbReference>
<dbReference type="InterPro" id="IPR011711">
    <property type="entry name" value="GntR_C"/>
</dbReference>
<keyword evidence="1" id="KW-0805">Transcription regulation</keyword>
<organism evidence="5 6">
    <name type="scientific">Oryzomicrobium terrae</name>
    <dbReference type="NCBI Taxonomy" id="1735038"/>
    <lineage>
        <taxon>Bacteria</taxon>
        <taxon>Pseudomonadati</taxon>
        <taxon>Pseudomonadota</taxon>
        <taxon>Betaproteobacteria</taxon>
        <taxon>Rhodocyclales</taxon>
        <taxon>Rhodocyclaceae</taxon>
        <taxon>Oryzomicrobium</taxon>
    </lineage>
</organism>
<dbReference type="PANTHER" id="PTHR43537:SF45">
    <property type="entry name" value="GNTR FAMILY REGULATORY PROTEIN"/>
    <property type="match status" value="1"/>
</dbReference>
<keyword evidence="2" id="KW-0238">DNA-binding</keyword>
<proteinExistence type="predicted"/>
<gene>
    <name evidence="5" type="ORF">OTERR_09780</name>
</gene>
<keyword evidence="3" id="KW-0804">Transcription</keyword>
<dbReference type="SMART" id="SM00895">
    <property type="entry name" value="FCD"/>
    <property type="match status" value="1"/>
</dbReference>
<evidence type="ECO:0000256" key="3">
    <source>
        <dbReference type="ARBA" id="ARBA00023163"/>
    </source>
</evidence>
<evidence type="ECO:0000313" key="5">
    <source>
        <dbReference type="EMBL" id="QEL64454.1"/>
    </source>
</evidence>
<dbReference type="CDD" id="cd07377">
    <property type="entry name" value="WHTH_GntR"/>
    <property type="match status" value="1"/>
</dbReference>
<dbReference type="GO" id="GO:0003700">
    <property type="term" value="F:DNA-binding transcription factor activity"/>
    <property type="evidence" value="ECO:0007669"/>
    <property type="project" value="InterPro"/>
</dbReference>
<dbReference type="InterPro" id="IPR036388">
    <property type="entry name" value="WH-like_DNA-bd_sf"/>
</dbReference>
<dbReference type="EMBL" id="CP022579">
    <property type="protein sequence ID" value="QEL64454.1"/>
    <property type="molecule type" value="Genomic_DNA"/>
</dbReference>
<name>A0A5C1E756_9RHOO</name>
<dbReference type="Proteomes" id="UP000323671">
    <property type="component" value="Chromosome"/>
</dbReference>
<protein>
    <recommendedName>
        <fullName evidence="4">HTH gntR-type domain-containing protein</fullName>
    </recommendedName>
</protein>
<evidence type="ECO:0000313" key="6">
    <source>
        <dbReference type="Proteomes" id="UP000323671"/>
    </source>
</evidence>
<evidence type="ECO:0000259" key="4">
    <source>
        <dbReference type="PROSITE" id="PS50949"/>
    </source>
</evidence>
<dbReference type="AlphaFoldDB" id="A0A5C1E756"/>
<dbReference type="Gene3D" id="1.10.10.10">
    <property type="entry name" value="Winged helix-like DNA-binding domain superfamily/Winged helix DNA-binding domain"/>
    <property type="match status" value="1"/>
</dbReference>
<dbReference type="PROSITE" id="PS50949">
    <property type="entry name" value="HTH_GNTR"/>
    <property type="match status" value="1"/>
</dbReference>
<dbReference type="Pfam" id="PF00392">
    <property type="entry name" value="GntR"/>
    <property type="match status" value="1"/>
</dbReference>
<keyword evidence="6" id="KW-1185">Reference proteome</keyword>
<dbReference type="Pfam" id="PF07729">
    <property type="entry name" value="FCD"/>
    <property type="match status" value="1"/>
</dbReference>
<dbReference type="RefSeq" id="WP_149425043.1">
    <property type="nucleotide sequence ID" value="NZ_CP022579.1"/>
</dbReference>
<dbReference type="InterPro" id="IPR036390">
    <property type="entry name" value="WH_DNA-bd_sf"/>
</dbReference>
<dbReference type="GO" id="GO:0003677">
    <property type="term" value="F:DNA binding"/>
    <property type="evidence" value="ECO:0007669"/>
    <property type="project" value="UniProtKB-KW"/>
</dbReference>
<dbReference type="InterPro" id="IPR000524">
    <property type="entry name" value="Tscrpt_reg_HTH_GntR"/>
</dbReference>